<feature type="transmembrane region" description="Helical" evidence="19">
    <location>
        <begin position="461"/>
        <end position="485"/>
    </location>
</feature>
<evidence type="ECO:0000256" key="5">
    <source>
        <dbReference type="ARBA" id="ARBA00022679"/>
    </source>
</evidence>
<dbReference type="InterPro" id="IPR003609">
    <property type="entry name" value="Pan_app"/>
</dbReference>
<evidence type="ECO:0000256" key="19">
    <source>
        <dbReference type="SAM" id="Phobius"/>
    </source>
</evidence>
<reference evidence="25" key="1">
    <citation type="submission" date="2023-03" db="EMBL/GenBank/DDBJ databases">
        <title>Chromosome-scale reference genome and RAD-based genetic map of yellow starthistle (Centaurea solstitialis) reveal putative structural variation and QTLs associated with invader traits.</title>
        <authorList>
            <person name="Reatini B."/>
            <person name="Cang F.A."/>
            <person name="Jiang Q."/>
            <person name="Mckibben M.T.W."/>
            <person name="Barker M.S."/>
            <person name="Rieseberg L.H."/>
            <person name="Dlugosch K.M."/>
        </authorList>
    </citation>
    <scope>NUCLEOTIDE SEQUENCE</scope>
    <source>
        <strain evidence="25">CAN-66</strain>
        <tissue evidence="25">Leaf</tissue>
    </source>
</reference>
<evidence type="ECO:0000256" key="6">
    <source>
        <dbReference type="ARBA" id="ARBA00022692"/>
    </source>
</evidence>
<dbReference type="GO" id="GO:0048544">
    <property type="term" value="P:recognition of pollen"/>
    <property type="evidence" value="ECO:0007669"/>
    <property type="project" value="InterPro"/>
</dbReference>
<keyword evidence="5" id="KW-0808">Transferase</keyword>
<dbReference type="Gene3D" id="2.90.10.10">
    <property type="entry name" value="Bulb-type lectin domain"/>
    <property type="match status" value="1"/>
</dbReference>
<evidence type="ECO:0000256" key="9">
    <source>
        <dbReference type="ARBA" id="ARBA00022777"/>
    </source>
</evidence>
<dbReference type="CDD" id="cd00053">
    <property type="entry name" value="EGF"/>
    <property type="match status" value="1"/>
</dbReference>
<feature type="domain" description="Protein kinase" evidence="21">
    <location>
        <begin position="518"/>
        <end position="800"/>
    </location>
</feature>
<feature type="chain" id="PRO_5041285186" description="non-specific serine/threonine protein kinase" evidence="20">
    <location>
        <begin position="19"/>
        <end position="1311"/>
    </location>
</feature>
<dbReference type="Gene3D" id="1.10.510.10">
    <property type="entry name" value="Transferase(Phosphotransferase) domain 1"/>
    <property type="match status" value="1"/>
</dbReference>
<dbReference type="PANTHER" id="PTHR47974:SF3">
    <property type="entry name" value="RECEPTOR-LIKE SERINE_THREONINE-PROTEIN KINASE"/>
    <property type="match status" value="1"/>
</dbReference>
<dbReference type="InterPro" id="IPR000719">
    <property type="entry name" value="Prot_kinase_dom"/>
</dbReference>
<evidence type="ECO:0000256" key="14">
    <source>
        <dbReference type="ARBA" id="ARBA00023170"/>
    </source>
</evidence>
<dbReference type="CDD" id="cd00028">
    <property type="entry name" value="B_lectin"/>
    <property type="match status" value="1"/>
</dbReference>
<evidence type="ECO:0000256" key="1">
    <source>
        <dbReference type="ARBA" id="ARBA00004479"/>
    </source>
</evidence>
<keyword evidence="8" id="KW-0547">Nucleotide-binding</keyword>
<comment type="caution">
    <text evidence="18">Lacks conserved residue(s) required for the propagation of feature annotation.</text>
</comment>
<evidence type="ECO:0000256" key="10">
    <source>
        <dbReference type="ARBA" id="ARBA00022840"/>
    </source>
</evidence>
<evidence type="ECO:0000256" key="2">
    <source>
        <dbReference type="ARBA" id="ARBA00012513"/>
    </source>
</evidence>
<feature type="domain" description="EGF-like" evidence="22">
    <location>
        <begin position="286"/>
        <end position="324"/>
    </location>
</feature>
<evidence type="ECO:0000259" key="23">
    <source>
        <dbReference type="PROSITE" id="PS50927"/>
    </source>
</evidence>
<dbReference type="EC" id="2.7.11.1" evidence="2"/>
<keyword evidence="14" id="KW-0675">Receptor</keyword>
<dbReference type="InterPro" id="IPR036426">
    <property type="entry name" value="Bulb-type_lectin_dom_sf"/>
</dbReference>
<evidence type="ECO:0000256" key="16">
    <source>
        <dbReference type="ARBA" id="ARBA00047899"/>
    </source>
</evidence>
<evidence type="ECO:0000256" key="12">
    <source>
        <dbReference type="ARBA" id="ARBA00023136"/>
    </source>
</evidence>
<accession>A0AA38SQ62</accession>
<dbReference type="SUPFAM" id="SSF51110">
    <property type="entry name" value="alpha-D-mannose-specific plant lectins"/>
    <property type="match status" value="1"/>
</dbReference>
<dbReference type="Proteomes" id="UP001172457">
    <property type="component" value="Unassembled WGS sequence"/>
</dbReference>
<dbReference type="Gene3D" id="3.30.200.20">
    <property type="entry name" value="Phosphorylase Kinase, domain 1"/>
    <property type="match status" value="1"/>
</dbReference>
<dbReference type="FunFam" id="3.30.200.20:FF:000059">
    <property type="entry name" value="S-receptor-like serine/threonine-protein kinase"/>
    <property type="match status" value="1"/>
</dbReference>
<dbReference type="PANTHER" id="PTHR47974">
    <property type="entry name" value="OS07G0415500 PROTEIN"/>
    <property type="match status" value="1"/>
</dbReference>
<dbReference type="PROSITE" id="PS50011">
    <property type="entry name" value="PROTEIN_KINASE_DOM"/>
    <property type="match status" value="1"/>
</dbReference>
<keyword evidence="26" id="KW-1185">Reference proteome</keyword>
<dbReference type="InterPro" id="IPR000742">
    <property type="entry name" value="EGF"/>
</dbReference>
<evidence type="ECO:0000256" key="7">
    <source>
        <dbReference type="ARBA" id="ARBA00022729"/>
    </source>
</evidence>
<evidence type="ECO:0000256" key="11">
    <source>
        <dbReference type="ARBA" id="ARBA00022989"/>
    </source>
</evidence>
<evidence type="ECO:0000256" key="18">
    <source>
        <dbReference type="PROSITE-ProRule" id="PRU00076"/>
    </source>
</evidence>
<evidence type="ECO:0000313" key="25">
    <source>
        <dbReference type="EMBL" id="KAJ9536213.1"/>
    </source>
</evidence>
<dbReference type="InterPro" id="IPR008271">
    <property type="entry name" value="Ser/Thr_kinase_AS"/>
</dbReference>
<dbReference type="SMART" id="SM00220">
    <property type="entry name" value="S_TKc"/>
    <property type="match status" value="1"/>
</dbReference>
<evidence type="ECO:0000256" key="13">
    <source>
        <dbReference type="ARBA" id="ARBA00023157"/>
    </source>
</evidence>
<dbReference type="InterPro" id="IPR000858">
    <property type="entry name" value="S_locus_glycoprot_dom"/>
</dbReference>
<dbReference type="FunFam" id="1.10.510.10:FF:000537">
    <property type="entry name" value="Putative receptor-like protein kinase"/>
    <property type="match status" value="1"/>
</dbReference>
<evidence type="ECO:0000313" key="26">
    <source>
        <dbReference type="Proteomes" id="UP001172457"/>
    </source>
</evidence>
<keyword evidence="11 19" id="KW-1133">Transmembrane helix</keyword>
<evidence type="ECO:0000259" key="22">
    <source>
        <dbReference type="PROSITE" id="PS50026"/>
    </source>
</evidence>
<evidence type="ECO:0000256" key="8">
    <source>
        <dbReference type="ARBA" id="ARBA00022741"/>
    </source>
</evidence>
<evidence type="ECO:0000256" key="20">
    <source>
        <dbReference type="SAM" id="SignalP"/>
    </source>
</evidence>
<dbReference type="GO" id="GO:0004674">
    <property type="term" value="F:protein serine/threonine kinase activity"/>
    <property type="evidence" value="ECO:0007669"/>
    <property type="project" value="UniProtKB-KW"/>
</dbReference>
<dbReference type="EMBL" id="JARYMX010000044">
    <property type="protein sequence ID" value="KAJ9536213.1"/>
    <property type="molecule type" value="Genomic_DNA"/>
</dbReference>
<sequence length="1311" mass="146426">MAESFLLLLLVLLQTIISSSYPSSLSHGLTLGSSLSVENKDDLLVSPNAHFTAGFHEVGENAYAFAVWFSGRYMTENRTVIWMANRDLPVNGKRSKLSLWKDGDLVLLDAGRNIIWSSKTKLTSSSLQLQLRNTGNLVLDDGGRTLWQSFDYPTDTLLPNQPFTKTTKLVSSKSRTNYSSGPYKMSFDTDGIIRLIYDAPETTTFYWPYPSVTSWEVGRLQYVHNRRAILDSDGQFNSSDDWKFQSADFGMDRQRIMRIDVDGNVRVYSLVEHESRMKLEVQWQAMSQPCKIHGLCGPNSLCTYSRDSGRECRCLPGYTIVNPRDLSSGCEPEFRTTCLDDDCDFIELRHVDFYGYDVRGHANYTVDACKQDCLRDNTCLGFQYGYGLRQNLITSYCFLKTSLQNGYELGHDYTMYIKLPKRLVSSFKQKTAGKSSFTDCPPPVLTTITRSYKENHDIKPLGLILVFGSVIGLIEILCIAVFWYFSTKRSSKIDRSSYFPAATMFRKFTYSELKKASFNFRDEIGRGGACMVYKGQLSDNRIAAIKRLYDTGHRGEAEFQAEISTIWSVNHMNLIETWGYCAEGKHRLVVYEYMENGSLADNLKNGKLDWSTRLDIATGMAKGLAYLHEETLEWVLHCDVKPHNILLDANYGPKVADFGLSRLFDRNDIIGRSKFSKIRGTRGYMAPEWVFNLPITSKVDVFSYGVVVLEMITGLSPLSKHHANGEVEVELIEWVKSRVRELEQNLTECWVEKIVDRSISGEYDRTAMENLVRIALKCVEQDREARPSMSQVRVSKKEKLKEARTKEKSSNWVFGSRRSCKNHNKSLVPRFEACNMSLEPYRGPLQTVCFEEELIWTCVLLGDQVRVIPIFEVRIPSPSLFPELVALPGSGFIIPESGSTFPDRAYGVPNREPFGALIFATMPFPDWKTHVSEFGNWASLAVILNSRFVESGKQNSRIRMMKPPNLGLDMIPESGFADSRIGKVASGSGFVSGTPVLGLPRGILVIPGDRVGSELSSGEFPYPKREFTRPFGLTLVFKLLKTFSGKDRVLRGKEKYWAVTIRGGHRTGFSGFRDLEFRVWGDGGPDIRFLGGRGFRVSGILDGNRNIQIETSAAILKKSKLEVGLPSGKAWALHSGEPEFEPWGTHSGGTGLRPRAACFSSRFYPGDFPTEYDLRVPELENVSGETSIAGLGQATMGRFGGHGPAVAAHFNFAAAAVLSSWPALARAVARLGCPAVVVVIHGSRCCRCFVPAVVSNRCCPFWEEEIGGGGSIQPLLLMVGLSGSGSVLAAAAVLLLAGQRWRLLAVIVVAK</sequence>
<proteinExistence type="predicted"/>
<comment type="subcellular location">
    <subcellularLocation>
        <location evidence="1">Membrane</location>
        <topology evidence="1">Single-pass type I membrane protein</topology>
    </subcellularLocation>
</comment>
<comment type="catalytic activity">
    <reaction evidence="17">
        <text>L-seryl-[protein] + ATP = O-phospho-L-seryl-[protein] + ADP + H(+)</text>
        <dbReference type="Rhea" id="RHEA:17989"/>
        <dbReference type="Rhea" id="RHEA-COMP:9863"/>
        <dbReference type="Rhea" id="RHEA-COMP:11604"/>
        <dbReference type="ChEBI" id="CHEBI:15378"/>
        <dbReference type="ChEBI" id="CHEBI:29999"/>
        <dbReference type="ChEBI" id="CHEBI:30616"/>
        <dbReference type="ChEBI" id="CHEBI:83421"/>
        <dbReference type="ChEBI" id="CHEBI:456216"/>
        <dbReference type="EC" id="2.7.11.1"/>
    </reaction>
</comment>
<comment type="catalytic activity">
    <reaction evidence="16">
        <text>L-threonyl-[protein] + ATP = O-phospho-L-threonyl-[protein] + ADP + H(+)</text>
        <dbReference type="Rhea" id="RHEA:46608"/>
        <dbReference type="Rhea" id="RHEA-COMP:11060"/>
        <dbReference type="Rhea" id="RHEA-COMP:11605"/>
        <dbReference type="ChEBI" id="CHEBI:15378"/>
        <dbReference type="ChEBI" id="CHEBI:30013"/>
        <dbReference type="ChEBI" id="CHEBI:30616"/>
        <dbReference type="ChEBI" id="CHEBI:61977"/>
        <dbReference type="ChEBI" id="CHEBI:456216"/>
        <dbReference type="EC" id="2.7.11.1"/>
    </reaction>
</comment>
<keyword evidence="4 18" id="KW-0245">EGF-like domain</keyword>
<keyword evidence="6 19" id="KW-0812">Transmembrane</keyword>
<dbReference type="Pfam" id="PF00954">
    <property type="entry name" value="S_locus_glycop"/>
    <property type="match status" value="1"/>
</dbReference>
<name>A0AA38SQ62_9ASTR</name>
<evidence type="ECO:0000256" key="4">
    <source>
        <dbReference type="ARBA" id="ARBA00022536"/>
    </source>
</evidence>
<organism evidence="25 26">
    <name type="scientific">Centaurea solstitialis</name>
    <name type="common">yellow star-thistle</name>
    <dbReference type="NCBI Taxonomy" id="347529"/>
    <lineage>
        <taxon>Eukaryota</taxon>
        <taxon>Viridiplantae</taxon>
        <taxon>Streptophyta</taxon>
        <taxon>Embryophyta</taxon>
        <taxon>Tracheophyta</taxon>
        <taxon>Spermatophyta</taxon>
        <taxon>Magnoliopsida</taxon>
        <taxon>eudicotyledons</taxon>
        <taxon>Gunneridae</taxon>
        <taxon>Pentapetalae</taxon>
        <taxon>asterids</taxon>
        <taxon>campanulids</taxon>
        <taxon>Asterales</taxon>
        <taxon>Asteraceae</taxon>
        <taxon>Carduoideae</taxon>
        <taxon>Cardueae</taxon>
        <taxon>Centaureinae</taxon>
        <taxon>Centaurea</taxon>
    </lineage>
</organism>
<keyword evidence="9" id="KW-0418">Kinase</keyword>
<dbReference type="Pfam" id="PF00069">
    <property type="entry name" value="Pkinase"/>
    <property type="match status" value="1"/>
</dbReference>
<feature type="domain" description="Apple" evidence="24">
    <location>
        <begin position="338"/>
        <end position="420"/>
    </location>
</feature>
<dbReference type="PROSITE" id="PS50927">
    <property type="entry name" value="BULB_LECTIN"/>
    <property type="match status" value="1"/>
</dbReference>
<gene>
    <name evidence="25" type="ORF">OSB04_un000599</name>
</gene>
<feature type="signal peptide" evidence="20">
    <location>
        <begin position="1"/>
        <end position="18"/>
    </location>
</feature>
<keyword evidence="7 20" id="KW-0732">Signal</keyword>
<keyword evidence="3" id="KW-0723">Serine/threonine-protein kinase</keyword>
<comment type="caution">
    <text evidence="25">The sequence shown here is derived from an EMBL/GenBank/DDBJ whole genome shotgun (WGS) entry which is preliminary data.</text>
</comment>
<keyword evidence="15" id="KW-0325">Glycoprotein</keyword>
<dbReference type="PROSITE" id="PS50026">
    <property type="entry name" value="EGF_3"/>
    <property type="match status" value="1"/>
</dbReference>
<dbReference type="GO" id="GO:0016020">
    <property type="term" value="C:membrane"/>
    <property type="evidence" value="ECO:0007669"/>
    <property type="project" value="UniProtKB-SubCell"/>
</dbReference>
<dbReference type="SMART" id="SM00108">
    <property type="entry name" value="B_lectin"/>
    <property type="match status" value="1"/>
</dbReference>
<feature type="transmembrane region" description="Helical" evidence="19">
    <location>
        <begin position="1275"/>
        <end position="1297"/>
    </location>
</feature>
<keyword evidence="12 19" id="KW-0472">Membrane</keyword>
<protein>
    <recommendedName>
        <fullName evidence="2">non-specific serine/threonine protein kinase</fullName>
        <ecNumber evidence="2">2.7.11.1</ecNumber>
    </recommendedName>
</protein>
<dbReference type="Pfam" id="PF01453">
    <property type="entry name" value="B_lectin"/>
    <property type="match status" value="1"/>
</dbReference>
<dbReference type="SUPFAM" id="SSF56112">
    <property type="entry name" value="Protein kinase-like (PK-like)"/>
    <property type="match status" value="1"/>
</dbReference>
<dbReference type="PROSITE" id="PS50948">
    <property type="entry name" value="PAN"/>
    <property type="match status" value="1"/>
</dbReference>
<evidence type="ECO:0000256" key="17">
    <source>
        <dbReference type="ARBA" id="ARBA00048679"/>
    </source>
</evidence>
<dbReference type="InterPro" id="IPR001480">
    <property type="entry name" value="Bulb-type_lectin_dom"/>
</dbReference>
<keyword evidence="13" id="KW-1015">Disulfide bond</keyword>
<evidence type="ECO:0000259" key="21">
    <source>
        <dbReference type="PROSITE" id="PS50011"/>
    </source>
</evidence>
<feature type="domain" description="Bulb-type lectin" evidence="23">
    <location>
        <begin position="28"/>
        <end position="152"/>
    </location>
</feature>
<dbReference type="InterPro" id="IPR011009">
    <property type="entry name" value="Kinase-like_dom_sf"/>
</dbReference>
<evidence type="ECO:0000256" key="3">
    <source>
        <dbReference type="ARBA" id="ARBA00022527"/>
    </source>
</evidence>
<keyword evidence="10" id="KW-0067">ATP-binding</keyword>
<evidence type="ECO:0000259" key="24">
    <source>
        <dbReference type="PROSITE" id="PS50948"/>
    </source>
</evidence>
<evidence type="ECO:0000256" key="15">
    <source>
        <dbReference type="ARBA" id="ARBA00023180"/>
    </source>
</evidence>
<dbReference type="Gene3D" id="3.50.4.10">
    <property type="entry name" value="Hepatocyte Growth Factor"/>
    <property type="match status" value="1"/>
</dbReference>
<dbReference type="GO" id="GO:0005524">
    <property type="term" value="F:ATP binding"/>
    <property type="evidence" value="ECO:0007669"/>
    <property type="project" value="UniProtKB-KW"/>
</dbReference>
<dbReference type="PROSITE" id="PS00108">
    <property type="entry name" value="PROTEIN_KINASE_ST"/>
    <property type="match status" value="1"/>
</dbReference>